<accession>A0A1F5YH10</accession>
<feature type="binding site" evidence="7">
    <location>
        <position position="115"/>
    </location>
    <ligand>
        <name>Mg(2+)</name>
        <dbReference type="ChEBI" id="CHEBI:18420"/>
    </ligand>
</feature>
<dbReference type="InterPro" id="IPR023214">
    <property type="entry name" value="HAD_sf"/>
</dbReference>
<dbReference type="SUPFAM" id="SSF56784">
    <property type="entry name" value="HAD-like"/>
    <property type="match status" value="1"/>
</dbReference>
<dbReference type="SFLD" id="SFLDS00003">
    <property type="entry name" value="Haloacid_Dehalogenase"/>
    <property type="match status" value="1"/>
</dbReference>
<keyword evidence="4 7" id="KW-0479">Metal-binding</keyword>
<evidence type="ECO:0000256" key="2">
    <source>
        <dbReference type="ARBA" id="ARBA00005893"/>
    </source>
</evidence>
<dbReference type="InterPro" id="IPR010023">
    <property type="entry name" value="KdsC_fam"/>
</dbReference>
<keyword evidence="5" id="KW-0378">Hydrolase</keyword>
<evidence type="ECO:0008006" key="10">
    <source>
        <dbReference type="Google" id="ProtNLM"/>
    </source>
</evidence>
<dbReference type="SFLD" id="SFLDG01138">
    <property type="entry name" value="C1.6.2:_Deoxy-d-mannose-octulo"/>
    <property type="match status" value="1"/>
</dbReference>
<feature type="binding site" evidence="7">
    <location>
        <position position="22"/>
    </location>
    <ligand>
        <name>substrate</name>
    </ligand>
</feature>
<dbReference type="NCBIfam" id="TIGR01670">
    <property type="entry name" value="KdsC-phosphatas"/>
    <property type="match status" value="1"/>
</dbReference>
<comment type="cofactor">
    <cofactor evidence="1 7">
        <name>Mg(2+)</name>
        <dbReference type="ChEBI" id="CHEBI:18420"/>
    </cofactor>
</comment>
<dbReference type="EMBL" id="MFIY01000051">
    <property type="protein sequence ID" value="OGF99478.1"/>
    <property type="molecule type" value="Genomic_DNA"/>
</dbReference>
<evidence type="ECO:0000256" key="4">
    <source>
        <dbReference type="ARBA" id="ARBA00022723"/>
    </source>
</evidence>
<comment type="caution">
    <text evidence="8">The sequence shown here is derived from an EMBL/GenBank/DDBJ whole genome shotgun (WGS) entry which is preliminary data.</text>
</comment>
<evidence type="ECO:0000256" key="5">
    <source>
        <dbReference type="ARBA" id="ARBA00022801"/>
    </source>
</evidence>
<name>A0A1F5YH10_9BACT</name>
<dbReference type="InterPro" id="IPR036412">
    <property type="entry name" value="HAD-like_sf"/>
</dbReference>
<dbReference type="AlphaFoldDB" id="A0A1F5YH10"/>
<comment type="similarity">
    <text evidence="2">Belongs to the KdsC family.</text>
</comment>
<dbReference type="Pfam" id="PF08282">
    <property type="entry name" value="Hydrolase_3"/>
    <property type="match status" value="1"/>
</dbReference>
<feature type="binding site" evidence="7">
    <location>
        <position position="20"/>
    </location>
    <ligand>
        <name>Mg(2+)</name>
        <dbReference type="ChEBI" id="CHEBI:18420"/>
    </ligand>
</feature>
<protein>
    <recommendedName>
        <fullName evidence="10">3-deoxy-D-manno-octulosonate 8-phosphate phosphatase</fullName>
    </recommendedName>
</protein>
<dbReference type="PIRSF" id="PIRSF006118">
    <property type="entry name" value="KDO8-P_Ptase"/>
    <property type="match status" value="1"/>
</dbReference>
<dbReference type="Gene3D" id="3.40.50.1000">
    <property type="entry name" value="HAD superfamily/HAD-like"/>
    <property type="match status" value="1"/>
</dbReference>
<dbReference type="PANTHER" id="PTHR21485">
    <property type="entry name" value="HAD SUPERFAMILY MEMBERS CMAS AND KDSC"/>
    <property type="match status" value="1"/>
</dbReference>
<comment type="subunit">
    <text evidence="3">Homotetramer.</text>
</comment>
<proteinExistence type="inferred from homology"/>
<dbReference type="Proteomes" id="UP000178230">
    <property type="component" value="Unassembled WGS sequence"/>
</dbReference>
<dbReference type="SFLD" id="SFLDG01136">
    <property type="entry name" value="C1.6:_Phosphoserine_Phosphatas"/>
    <property type="match status" value="1"/>
</dbReference>
<evidence type="ECO:0000256" key="7">
    <source>
        <dbReference type="PIRSR" id="PIRSR006118-2"/>
    </source>
</evidence>
<evidence type="ECO:0000256" key="6">
    <source>
        <dbReference type="ARBA" id="ARBA00022842"/>
    </source>
</evidence>
<evidence type="ECO:0000313" key="9">
    <source>
        <dbReference type="Proteomes" id="UP000178230"/>
    </source>
</evidence>
<dbReference type="InterPro" id="IPR050793">
    <property type="entry name" value="CMP-NeuNAc_synthase"/>
</dbReference>
<dbReference type="GO" id="GO:0008781">
    <property type="term" value="F:N-acylneuraminate cytidylyltransferase activity"/>
    <property type="evidence" value="ECO:0007669"/>
    <property type="project" value="TreeGrafter"/>
</dbReference>
<dbReference type="PANTHER" id="PTHR21485:SF3">
    <property type="entry name" value="N-ACYLNEURAMINATE CYTIDYLYLTRANSFERASE"/>
    <property type="match status" value="1"/>
</dbReference>
<dbReference type="GO" id="GO:0046872">
    <property type="term" value="F:metal ion binding"/>
    <property type="evidence" value="ECO:0007669"/>
    <property type="project" value="UniProtKB-KW"/>
</dbReference>
<sequence length="173" mass="19135">MTKINIIQKKLGKIKLLLMDFDGVLTDGFVYVNGKGEESVKCSRKDGLGISMLKRAGFGVGVISKETNQVVSVRCKKMGIFCFQKVSDGEEKLKILKRVQKEFKISTEETAYMGDDLQDIPILKYVGCAIAVADAHPQVKKSAHFVTCSKGGDHAVREICEMILQAKGIKIEY</sequence>
<gene>
    <name evidence="8" type="ORF">A2Y99_01225</name>
</gene>
<dbReference type="GO" id="GO:0016788">
    <property type="term" value="F:hydrolase activity, acting on ester bonds"/>
    <property type="evidence" value="ECO:0007669"/>
    <property type="project" value="InterPro"/>
</dbReference>
<reference evidence="8 9" key="1">
    <citation type="journal article" date="2016" name="Nat. Commun.">
        <title>Thousands of microbial genomes shed light on interconnected biogeochemical processes in an aquifer system.</title>
        <authorList>
            <person name="Anantharaman K."/>
            <person name="Brown C.T."/>
            <person name="Hug L.A."/>
            <person name="Sharon I."/>
            <person name="Castelle C.J."/>
            <person name="Probst A.J."/>
            <person name="Thomas B.C."/>
            <person name="Singh A."/>
            <person name="Wilkins M.J."/>
            <person name="Karaoz U."/>
            <person name="Brodie E.L."/>
            <person name="Williams K.H."/>
            <person name="Hubbard S.S."/>
            <person name="Banfield J.F."/>
        </authorList>
    </citation>
    <scope>NUCLEOTIDE SEQUENCE [LARGE SCALE GENOMIC DNA]</scope>
</reference>
<keyword evidence="6 7" id="KW-0460">Magnesium</keyword>
<evidence type="ECO:0000256" key="1">
    <source>
        <dbReference type="ARBA" id="ARBA00001946"/>
    </source>
</evidence>
<evidence type="ECO:0000256" key="3">
    <source>
        <dbReference type="ARBA" id="ARBA00011881"/>
    </source>
</evidence>
<evidence type="ECO:0000313" key="8">
    <source>
        <dbReference type="EMBL" id="OGF99478.1"/>
    </source>
</evidence>
<organism evidence="8 9">
    <name type="scientific">Candidatus Gottesmanbacteria bacterium RBG_13_37_7</name>
    <dbReference type="NCBI Taxonomy" id="1798369"/>
    <lineage>
        <taxon>Bacteria</taxon>
        <taxon>Candidatus Gottesmaniibacteriota</taxon>
    </lineage>
</organism>